<organism evidence="2 3">
    <name type="scientific">Dichanthelium oligosanthes</name>
    <dbReference type="NCBI Taxonomy" id="888268"/>
    <lineage>
        <taxon>Eukaryota</taxon>
        <taxon>Viridiplantae</taxon>
        <taxon>Streptophyta</taxon>
        <taxon>Embryophyta</taxon>
        <taxon>Tracheophyta</taxon>
        <taxon>Spermatophyta</taxon>
        <taxon>Magnoliopsida</taxon>
        <taxon>Liliopsida</taxon>
        <taxon>Poales</taxon>
        <taxon>Poaceae</taxon>
        <taxon>PACMAD clade</taxon>
        <taxon>Panicoideae</taxon>
        <taxon>Panicodae</taxon>
        <taxon>Paniceae</taxon>
        <taxon>Dichantheliinae</taxon>
        <taxon>Dichanthelium</taxon>
    </lineage>
</organism>
<keyword evidence="3" id="KW-1185">Reference proteome</keyword>
<name>A0A1E5WAK3_9POAL</name>
<evidence type="ECO:0000313" key="3">
    <source>
        <dbReference type="Proteomes" id="UP000095767"/>
    </source>
</evidence>
<feature type="region of interest" description="Disordered" evidence="1">
    <location>
        <begin position="1"/>
        <end position="23"/>
    </location>
</feature>
<sequence>MGRDTSKAAKKASSSWSETPSVGQEFTSLLSNMHIEKMSVFTKSDDTVSLHLTKLLEVEREKVALGKAQHEEKIMAMDLSMCNPAQRAVYAAWQAEIASRVVPRPPNPTNTP</sequence>
<protein>
    <submittedName>
        <fullName evidence="2">Uncharacterized protein</fullName>
    </submittedName>
</protein>
<reference evidence="2 3" key="1">
    <citation type="submission" date="2016-09" db="EMBL/GenBank/DDBJ databases">
        <title>The draft genome of Dichanthelium oligosanthes: A C3 panicoid grass species.</title>
        <authorList>
            <person name="Studer A.J."/>
            <person name="Schnable J.C."/>
            <person name="Brutnell T.P."/>
        </authorList>
    </citation>
    <scope>NUCLEOTIDE SEQUENCE [LARGE SCALE GENOMIC DNA]</scope>
    <source>
        <strain evidence="3">cv. Kellogg 1175</strain>
        <tissue evidence="2">Leaf</tissue>
    </source>
</reference>
<evidence type="ECO:0000256" key="1">
    <source>
        <dbReference type="SAM" id="MobiDB-lite"/>
    </source>
</evidence>
<accession>A0A1E5WAK3</accession>
<evidence type="ECO:0000313" key="2">
    <source>
        <dbReference type="EMBL" id="OEL34459.1"/>
    </source>
</evidence>
<comment type="caution">
    <text evidence="2">The sequence shown here is derived from an EMBL/GenBank/DDBJ whole genome shotgun (WGS) entry which is preliminary data.</text>
</comment>
<dbReference type="AlphaFoldDB" id="A0A1E5WAK3"/>
<gene>
    <name evidence="2" type="ORF">BAE44_0004523</name>
</gene>
<dbReference type="EMBL" id="LWDX02015311">
    <property type="protein sequence ID" value="OEL34459.1"/>
    <property type="molecule type" value="Genomic_DNA"/>
</dbReference>
<proteinExistence type="predicted"/>
<dbReference type="Proteomes" id="UP000095767">
    <property type="component" value="Unassembled WGS sequence"/>
</dbReference>